<organism evidence="5 6">
    <name type="scientific">Streptococcus dentapri</name>
    <dbReference type="NCBI Taxonomy" id="573564"/>
    <lineage>
        <taxon>Bacteria</taxon>
        <taxon>Bacillati</taxon>
        <taxon>Bacillota</taxon>
        <taxon>Bacilli</taxon>
        <taxon>Lactobacillales</taxon>
        <taxon>Streptococcaceae</taxon>
        <taxon>Streptococcus</taxon>
    </lineage>
</organism>
<comment type="cofactor">
    <cofactor evidence="1">
        <name>thiamine diphosphate</name>
        <dbReference type="ChEBI" id="CHEBI:58937"/>
    </cofactor>
</comment>
<keyword evidence="3" id="KW-0786">Thiamine pyrophosphate</keyword>
<feature type="domain" description="Dehydrogenase E1 component" evidence="4">
    <location>
        <begin position="15"/>
        <end position="311"/>
    </location>
</feature>
<evidence type="ECO:0000256" key="2">
    <source>
        <dbReference type="ARBA" id="ARBA00023002"/>
    </source>
</evidence>
<reference evidence="6" key="1">
    <citation type="journal article" date="2019" name="Int. J. Syst. Evol. Microbiol.">
        <title>The Global Catalogue of Microorganisms (GCM) 10K type strain sequencing project: providing services to taxonomists for standard genome sequencing and annotation.</title>
        <authorList>
            <consortium name="The Broad Institute Genomics Platform"/>
            <consortium name="The Broad Institute Genome Sequencing Center for Infectious Disease"/>
            <person name="Wu L."/>
            <person name="Ma J."/>
        </authorList>
    </citation>
    <scope>NUCLEOTIDE SEQUENCE [LARGE SCALE GENOMIC DNA]</scope>
    <source>
        <strain evidence="6">CCUG 58728</strain>
    </source>
</reference>
<evidence type="ECO:0000313" key="5">
    <source>
        <dbReference type="EMBL" id="MFC3932948.1"/>
    </source>
</evidence>
<evidence type="ECO:0000259" key="4">
    <source>
        <dbReference type="Pfam" id="PF00676"/>
    </source>
</evidence>
<sequence>MAQLSKDQYLELYLKMERIREFDMRINKLVRRGFVQGMTHFSVGEEAASVGAMAHLTYDDIIFSNHRGHGQSIAKDMDLNRMMAELAGKVTGVSKGRGGSMHLADFEKGNYGTNGIVGGGYALATGAALTQQYNETGNIVVAFSGDGATNEGSFHESVNLAATWKLPIIFFIINNRYGISMDITKATNTPHLYTRAEAYGIPGYYVEDGNDVIAVYDKMAKVVEHVRSGEGPAIIEVESYRWFGHSTADAGKYRSKEEVDSWKKKDPLLNFRNYLAENSDLTTEELDVIHDQVVQEIDAAYEFAQNSPDPELSVAFEDVWAD</sequence>
<dbReference type="EMBL" id="JBHSAC010000083">
    <property type="protein sequence ID" value="MFC3932948.1"/>
    <property type="molecule type" value="Genomic_DNA"/>
</dbReference>
<name>A0ABV8D3F4_9STRE</name>
<dbReference type="InterPro" id="IPR001017">
    <property type="entry name" value="DH_E1"/>
</dbReference>
<evidence type="ECO:0000313" key="6">
    <source>
        <dbReference type="Proteomes" id="UP001595901"/>
    </source>
</evidence>
<accession>A0ABV8D3F4</accession>
<dbReference type="InterPro" id="IPR050642">
    <property type="entry name" value="PDH_E1_Alpha_Subunit"/>
</dbReference>
<dbReference type="PANTHER" id="PTHR11516:SF60">
    <property type="entry name" value="PYRUVATE DEHYDROGENASE E1 COMPONENT SUBUNIT ALPHA"/>
    <property type="match status" value="1"/>
</dbReference>
<dbReference type="Proteomes" id="UP001595901">
    <property type="component" value="Unassembled WGS sequence"/>
</dbReference>
<gene>
    <name evidence="5" type="ORF">ACFOSE_09335</name>
</gene>
<keyword evidence="6" id="KW-1185">Reference proteome</keyword>
<proteinExistence type="predicted"/>
<keyword evidence="2" id="KW-0560">Oxidoreductase</keyword>
<dbReference type="SUPFAM" id="SSF52518">
    <property type="entry name" value="Thiamin diphosphate-binding fold (THDP-binding)"/>
    <property type="match status" value="1"/>
</dbReference>
<dbReference type="Gene3D" id="3.40.50.970">
    <property type="match status" value="1"/>
</dbReference>
<protein>
    <submittedName>
        <fullName evidence="5">Thiamine pyrophosphate-dependent dehydrogenase E1 component subunit alpha</fullName>
    </submittedName>
</protein>
<dbReference type="InterPro" id="IPR029061">
    <property type="entry name" value="THDP-binding"/>
</dbReference>
<evidence type="ECO:0000256" key="1">
    <source>
        <dbReference type="ARBA" id="ARBA00001964"/>
    </source>
</evidence>
<dbReference type="PANTHER" id="PTHR11516">
    <property type="entry name" value="PYRUVATE DEHYDROGENASE E1 COMPONENT, ALPHA SUBUNIT BACTERIAL AND ORGANELLAR"/>
    <property type="match status" value="1"/>
</dbReference>
<evidence type="ECO:0000256" key="3">
    <source>
        <dbReference type="ARBA" id="ARBA00023052"/>
    </source>
</evidence>
<dbReference type="Pfam" id="PF00676">
    <property type="entry name" value="E1_dh"/>
    <property type="match status" value="1"/>
</dbReference>
<comment type="caution">
    <text evidence="5">The sequence shown here is derived from an EMBL/GenBank/DDBJ whole genome shotgun (WGS) entry which is preliminary data.</text>
</comment>
<dbReference type="RefSeq" id="WP_380432717.1">
    <property type="nucleotide sequence ID" value="NZ_JBHSAC010000083.1"/>
</dbReference>
<dbReference type="CDD" id="cd02000">
    <property type="entry name" value="TPP_E1_PDC_ADC_BCADC"/>
    <property type="match status" value="1"/>
</dbReference>